<protein>
    <submittedName>
        <fullName evidence="1">Uncharacterized protein</fullName>
    </submittedName>
</protein>
<dbReference type="EMBL" id="AP014685">
    <property type="protein sequence ID" value="BAR62808.1"/>
    <property type="molecule type" value="Genomic_DNA"/>
</dbReference>
<dbReference type="AlphaFoldDB" id="A0A0E4BWJ6"/>
<sequence length="95" mass="10921">MRRDAVINRSNARQTPQRRWFIRALLQTENIRTKRGPSVIRANAESAWCGRRDSNPHNFRHWNLNPARLPVPPRPREFASRPAAMPRAAGLIACA</sequence>
<reference evidence="1 2" key="1">
    <citation type="submission" date="2014-11" db="EMBL/GenBank/DDBJ databases">
        <title>Symbiosis island explosion on the genome of extra-slow-growing strains of soybean bradyrhizobia with massive insertion sequences.</title>
        <authorList>
            <person name="Iida T."/>
            <person name="Minamisawa K."/>
        </authorList>
    </citation>
    <scope>NUCLEOTIDE SEQUENCE [LARGE SCALE GENOMIC DNA]</scope>
    <source>
        <strain evidence="1 2">NK6</strain>
    </source>
</reference>
<evidence type="ECO:0000313" key="2">
    <source>
        <dbReference type="Proteomes" id="UP000063308"/>
    </source>
</evidence>
<organism evidence="1 2">
    <name type="scientific">Bradyrhizobium diazoefficiens</name>
    <dbReference type="NCBI Taxonomy" id="1355477"/>
    <lineage>
        <taxon>Bacteria</taxon>
        <taxon>Pseudomonadati</taxon>
        <taxon>Pseudomonadota</taxon>
        <taxon>Alphaproteobacteria</taxon>
        <taxon>Hyphomicrobiales</taxon>
        <taxon>Nitrobacteraceae</taxon>
        <taxon>Bradyrhizobium</taxon>
    </lineage>
</organism>
<gene>
    <name evidence="1" type="ORF">NK6_9671</name>
</gene>
<dbReference type="Proteomes" id="UP000063308">
    <property type="component" value="Chromosome"/>
</dbReference>
<proteinExistence type="predicted"/>
<accession>A0A0E4BWJ6</accession>
<name>A0A0E4BWJ6_9BRAD</name>
<evidence type="ECO:0000313" key="1">
    <source>
        <dbReference type="EMBL" id="BAR62808.1"/>
    </source>
</evidence>